<dbReference type="STRING" id="1219065.VPR01S_01_02590"/>
<sequence>MLITFRCKAYANITMFGDVGLQMLKLMGHSETVPGAILANDVPQALEQLKAAVEVEKRKAANAEPENDSDEDAEPAISVNHRALPLIELLSAAVKEKCDVMWEST</sequence>
<gene>
    <name evidence="2" type="ORF">VPR01S_01_02590</name>
</gene>
<evidence type="ECO:0000313" key="2">
    <source>
        <dbReference type="EMBL" id="GAD65486.1"/>
    </source>
</evidence>
<feature type="compositionally biased region" description="Acidic residues" evidence="1">
    <location>
        <begin position="65"/>
        <end position="74"/>
    </location>
</feature>
<dbReference type="AlphaFoldDB" id="U2ZCP1"/>
<protein>
    <recommendedName>
        <fullName evidence="4">DUF1840 domain-containing protein</fullName>
    </recommendedName>
</protein>
<evidence type="ECO:0000313" key="3">
    <source>
        <dbReference type="Proteomes" id="UP000016570"/>
    </source>
</evidence>
<feature type="region of interest" description="Disordered" evidence="1">
    <location>
        <begin position="57"/>
        <end position="76"/>
    </location>
</feature>
<dbReference type="EMBL" id="BATJ01000001">
    <property type="protein sequence ID" value="GAD65486.1"/>
    <property type="molecule type" value="Genomic_DNA"/>
</dbReference>
<accession>U2ZCP1</accession>
<reference evidence="2 3" key="1">
    <citation type="submission" date="2013-09" db="EMBL/GenBank/DDBJ databases">
        <title>Whole genome shotgun sequence of Vibrio proteolyticus NBRC 13287.</title>
        <authorList>
            <person name="Isaki S."/>
            <person name="Hosoyama A."/>
            <person name="Numata M."/>
            <person name="Hashimoto M."/>
            <person name="Hosoyama Y."/>
            <person name="Tsuchikane K."/>
            <person name="Noguchi M."/>
            <person name="Hirakata S."/>
            <person name="Ichikawa N."/>
            <person name="Ohji S."/>
            <person name="Yamazoe A."/>
            <person name="Fujita N."/>
        </authorList>
    </citation>
    <scope>NUCLEOTIDE SEQUENCE [LARGE SCALE GENOMIC DNA]</scope>
    <source>
        <strain evidence="2 3">NBRC 13287</strain>
    </source>
</reference>
<evidence type="ECO:0008006" key="4">
    <source>
        <dbReference type="Google" id="ProtNLM"/>
    </source>
</evidence>
<dbReference type="Pfam" id="PF08895">
    <property type="entry name" value="DUF1840"/>
    <property type="match status" value="1"/>
</dbReference>
<proteinExistence type="predicted"/>
<comment type="caution">
    <text evidence="2">The sequence shown here is derived from an EMBL/GenBank/DDBJ whole genome shotgun (WGS) entry which is preliminary data.</text>
</comment>
<name>U2ZCP1_VIBPR</name>
<dbReference type="Proteomes" id="UP000016570">
    <property type="component" value="Unassembled WGS sequence"/>
</dbReference>
<keyword evidence="3" id="KW-1185">Reference proteome</keyword>
<organism evidence="2 3">
    <name type="scientific">Vibrio proteolyticus NBRC 13287</name>
    <dbReference type="NCBI Taxonomy" id="1219065"/>
    <lineage>
        <taxon>Bacteria</taxon>
        <taxon>Pseudomonadati</taxon>
        <taxon>Pseudomonadota</taxon>
        <taxon>Gammaproteobacteria</taxon>
        <taxon>Vibrionales</taxon>
        <taxon>Vibrionaceae</taxon>
        <taxon>Vibrio</taxon>
    </lineage>
</organism>
<dbReference type="InterPro" id="IPR014991">
    <property type="entry name" value="DUF1840"/>
</dbReference>
<dbReference type="eggNOG" id="ENOG5030N4C">
    <property type="taxonomic scope" value="Bacteria"/>
</dbReference>
<evidence type="ECO:0000256" key="1">
    <source>
        <dbReference type="SAM" id="MobiDB-lite"/>
    </source>
</evidence>
<dbReference type="RefSeq" id="WP_021703478.1">
    <property type="nucleotide sequence ID" value="NZ_BATJ01000001.1"/>
</dbReference>